<evidence type="ECO:0000313" key="1">
    <source>
        <dbReference type="EMBL" id="GFO06843.1"/>
    </source>
</evidence>
<proteinExistence type="predicted"/>
<reference evidence="1 2" key="1">
    <citation type="journal article" date="2021" name="Elife">
        <title>Chloroplast acquisition without the gene transfer in kleptoplastic sea slugs, Plakobranchus ocellatus.</title>
        <authorList>
            <person name="Maeda T."/>
            <person name="Takahashi S."/>
            <person name="Yoshida T."/>
            <person name="Shimamura S."/>
            <person name="Takaki Y."/>
            <person name="Nagai Y."/>
            <person name="Toyoda A."/>
            <person name="Suzuki Y."/>
            <person name="Arimoto A."/>
            <person name="Ishii H."/>
            <person name="Satoh N."/>
            <person name="Nishiyama T."/>
            <person name="Hasebe M."/>
            <person name="Maruyama T."/>
            <person name="Minagawa J."/>
            <person name="Obokata J."/>
            <person name="Shigenobu S."/>
        </authorList>
    </citation>
    <scope>NUCLEOTIDE SEQUENCE [LARGE SCALE GENOMIC DNA]</scope>
</reference>
<keyword evidence="2" id="KW-1185">Reference proteome</keyword>
<name>A0AAV4AJ89_9GAST</name>
<sequence>MFFLHQIGWQAVQFFFCLKAKTRLWEVHIRDMIFAEDAPVATKTQERQSLLISCFCQAYRDFGLTLPACLPISKNTSCTGLAMHHQEERRISKDILYGELSSGRRSNESCDIKTVFMYTFLLRTPCSRQIKVKVQLDGTAPFSVKDVDLYNRRQVNEHKKCHKPERPKIYTVAKTDSPRLVSSATDDAALALV</sequence>
<dbReference type="EMBL" id="BLXT01003796">
    <property type="protein sequence ID" value="GFO06843.1"/>
    <property type="molecule type" value="Genomic_DNA"/>
</dbReference>
<protein>
    <submittedName>
        <fullName evidence="1">Uncharacterized protein</fullName>
    </submittedName>
</protein>
<dbReference type="AlphaFoldDB" id="A0AAV4AJ89"/>
<dbReference type="Proteomes" id="UP000735302">
    <property type="component" value="Unassembled WGS sequence"/>
</dbReference>
<comment type="caution">
    <text evidence="1">The sequence shown here is derived from an EMBL/GenBank/DDBJ whole genome shotgun (WGS) entry which is preliminary data.</text>
</comment>
<evidence type="ECO:0000313" key="2">
    <source>
        <dbReference type="Proteomes" id="UP000735302"/>
    </source>
</evidence>
<gene>
    <name evidence="1" type="ORF">PoB_003334800</name>
</gene>
<organism evidence="1 2">
    <name type="scientific">Plakobranchus ocellatus</name>
    <dbReference type="NCBI Taxonomy" id="259542"/>
    <lineage>
        <taxon>Eukaryota</taxon>
        <taxon>Metazoa</taxon>
        <taxon>Spiralia</taxon>
        <taxon>Lophotrochozoa</taxon>
        <taxon>Mollusca</taxon>
        <taxon>Gastropoda</taxon>
        <taxon>Heterobranchia</taxon>
        <taxon>Euthyneura</taxon>
        <taxon>Panpulmonata</taxon>
        <taxon>Sacoglossa</taxon>
        <taxon>Placobranchoidea</taxon>
        <taxon>Plakobranchidae</taxon>
        <taxon>Plakobranchus</taxon>
    </lineage>
</organism>
<accession>A0AAV4AJ89</accession>